<name>A0A4Y2M8H2_ARAVE</name>
<evidence type="ECO:0000313" key="1">
    <source>
        <dbReference type="EMBL" id="GBN22979.1"/>
    </source>
</evidence>
<organism evidence="1 2">
    <name type="scientific">Araneus ventricosus</name>
    <name type="common">Orbweaver spider</name>
    <name type="synonym">Epeira ventricosa</name>
    <dbReference type="NCBI Taxonomy" id="182803"/>
    <lineage>
        <taxon>Eukaryota</taxon>
        <taxon>Metazoa</taxon>
        <taxon>Ecdysozoa</taxon>
        <taxon>Arthropoda</taxon>
        <taxon>Chelicerata</taxon>
        <taxon>Arachnida</taxon>
        <taxon>Araneae</taxon>
        <taxon>Araneomorphae</taxon>
        <taxon>Entelegynae</taxon>
        <taxon>Araneoidea</taxon>
        <taxon>Araneidae</taxon>
        <taxon>Araneus</taxon>
    </lineage>
</organism>
<dbReference type="EMBL" id="BGPR01006928">
    <property type="protein sequence ID" value="GBN22979.1"/>
    <property type="molecule type" value="Genomic_DNA"/>
</dbReference>
<comment type="caution">
    <text evidence="1">The sequence shown here is derived from an EMBL/GenBank/DDBJ whole genome shotgun (WGS) entry which is preliminary data.</text>
</comment>
<evidence type="ECO:0000313" key="2">
    <source>
        <dbReference type="Proteomes" id="UP000499080"/>
    </source>
</evidence>
<gene>
    <name evidence="1" type="ORF">AVEN_224630_1</name>
</gene>
<accession>A0A4Y2M8H2</accession>
<keyword evidence="2" id="KW-1185">Reference proteome</keyword>
<proteinExistence type="predicted"/>
<dbReference type="Proteomes" id="UP000499080">
    <property type="component" value="Unassembled WGS sequence"/>
</dbReference>
<reference evidence="1 2" key="1">
    <citation type="journal article" date="2019" name="Sci. Rep.">
        <title>Orb-weaving spider Araneus ventricosus genome elucidates the spidroin gene catalogue.</title>
        <authorList>
            <person name="Kono N."/>
            <person name="Nakamura H."/>
            <person name="Ohtoshi R."/>
            <person name="Moran D.A.P."/>
            <person name="Shinohara A."/>
            <person name="Yoshida Y."/>
            <person name="Fujiwara M."/>
            <person name="Mori M."/>
            <person name="Tomita M."/>
            <person name="Arakawa K."/>
        </authorList>
    </citation>
    <scope>NUCLEOTIDE SEQUENCE [LARGE SCALE GENOMIC DNA]</scope>
</reference>
<protein>
    <submittedName>
        <fullName evidence="1">Uncharacterized protein</fullName>
    </submittedName>
</protein>
<dbReference type="AlphaFoldDB" id="A0A4Y2M8H2"/>
<sequence>MDNVIHEKCAPKGYRALALYLKLITYGYILYKRHPHSAVPNLTDLFSRPSHKAGRKDGVSLRNPTVNCRVINSMRCPSEHLTHTLIRNDSFNPGAPAPIELTSIRPLCGPSKPEHQSDIRRAPVWVDIN</sequence>